<dbReference type="GO" id="GO:0016036">
    <property type="term" value="P:cellular response to phosphate starvation"/>
    <property type="evidence" value="ECO:0007669"/>
    <property type="project" value="TreeGrafter"/>
</dbReference>
<dbReference type="GO" id="GO:0000822">
    <property type="term" value="F:inositol hexakisphosphate binding"/>
    <property type="evidence" value="ECO:0007669"/>
    <property type="project" value="TreeGrafter"/>
</dbReference>
<sequence>MKFGKEFVSQMVPEWQQAYMNYISLKSILKHMSKFKEQNESNAPKGSLRKILTHCRAFSGLNGSKQRDSSSSESEDGEGDSKESYKTMFLKPYEDGAEKDLVFFRKLDFEFNKVNAFYKKMVKEVVDEAEELSKQMNFLIAFRIKVDKVGFGNVDSSNIGSSSSIMHHADDGHSHSPHVDVIPEIEMSNESHFNDGDGNNAAQTNPHMDVIPEVEMSSESNLEILNRVKINVTTPENPSLRKQMGNLAQP</sequence>
<gene>
    <name evidence="6" type="ORF">TSUD_170160</name>
</gene>
<dbReference type="AlphaFoldDB" id="A0A2Z6LTE1"/>
<reference evidence="7" key="1">
    <citation type="journal article" date="2017" name="Front. Plant Sci.">
        <title>Climate Clever Clovers: New Paradigm to Reduce the Environmental Footprint of Ruminants by Breeding Low Methanogenic Forages Utilizing Haplotype Variation.</title>
        <authorList>
            <person name="Kaur P."/>
            <person name="Appels R."/>
            <person name="Bayer P.E."/>
            <person name="Keeble-Gagnere G."/>
            <person name="Wang J."/>
            <person name="Hirakawa H."/>
            <person name="Shirasawa K."/>
            <person name="Vercoe P."/>
            <person name="Stefanova K."/>
            <person name="Durmic Z."/>
            <person name="Nichols P."/>
            <person name="Revell C."/>
            <person name="Isobe S.N."/>
            <person name="Edwards D."/>
            <person name="Erskine W."/>
        </authorList>
    </citation>
    <scope>NUCLEOTIDE SEQUENCE [LARGE SCALE GENOMIC DNA]</scope>
    <source>
        <strain evidence="7">cv. Daliak</strain>
    </source>
</reference>
<feature type="domain" description="SPX" evidence="5">
    <location>
        <begin position="1"/>
        <end position="250"/>
    </location>
</feature>
<dbReference type="InterPro" id="IPR034092">
    <property type="entry name" value="PHO1_SPX"/>
</dbReference>
<keyword evidence="2" id="KW-1003">Cell membrane</keyword>
<dbReference type="Pfam" id="PF03105">
    <property type="entry name" value="SPX"/>
    <property type="match status" value="1"/>
</dbReference>
<evidence type="ECO:0000256" key="3">
    <source>
        <dbReference type="ARBA" id="ARBA00043939"/>
    </source>
</evidence>
<dbReference type="EMBL" id="DF973205">
    <property type="protein sequence ID" value="GAU19791.1"/>
    <property type="molecule type" value="Genomic_DNA"/>
</dbReference>
<comment type="subcellular location">
    <subcellularLocation>
        <location evidence="1">Cell membrane</location>
        <topology evidence="1">Multi-pass membrane protein</topology>
    </subcellularLocation>
</comment>
<feature type="region of interest" description="Disordered" evidence="4">
    <location>
        <begin position="60"/>
        <end position="83"/>
    </location>
</feature>
<dbReference type="CDD" id="cd14476">
    <property type="entry name" value="SPX_PHO1_like"/>
    <property type="match status" value="1"/>
</dbReference>
<name>A0A2Z6LTE1_TRISU</name>
<dbReference type="PROSITE" id="PS51382">
    <property type="entry name" value="SPX"/>
    <property type="match status" value="1"/>
</dbReference>
<dbReference type="Proteomes" id="UP000242715">
    <property type="component" value="Unassembled WGS sequence"/>
</dbReference>
<evidence type="ECO:0000256" key="2">
    <source>
        <dbReference type="ARBA" id="ARBA00022475"/>
    </source>
</evidence>
<accession>A0A2Z6LTE1</accession>
<dbReference type="GO" id="GO:0005886">
    <property type="term" value="C:plasma membrane"/>
    <property type="evidence" value="ECO:0007669"/>
    <property type="project" value="UniProtKB-SubCell"/>
</dbReference>
<organism evidence="6 7">
    <name type="scientific">Trifolium subterraneum</name>
    <name type="common">Subterranean clover</name>
    <dbReference type="NCBI Taxonomy" id="3900"/>
    <lineage>
        <taxon>Eukaryota</taxon>
        <taxon>Viridiplantae</taxon>
        <taxon>Streptophyta</taxon>
        <taxon>Embryophyta</taxon>
        <taxon>Tracheophyta</taxon>
        <taxon>Spermatophyta</taxon>
        <taxon>Magnoliopsida</taxon>
        <taxon>eudicotyledons</taxon>
        <taxon>Gunneridae</taxon>
        <taxon>Pentapetalae</taxon>
        <taxon>rosids</taxon>
        <taxon>fabids</taxon>
        <taxon>Fabales</taxon>
        <taxon>Fabaceae</taxon>
        <taxon>Papilionoideae</taxon>
        <taxon>50 kb inversion clade</taxon>
        <taxon>NPAAA clade</taxon>
        <taxon>Hologalegina</taxon>
        <taxon>IRL clade</taxon>
        <taxon>Trifolieae</taxon>
        <taxon>Trifolium</taxon>
    </lineage>
</organism>
<evidence type="ECO:0000256" key="1">
    <source>
        <dbReference type="ARBA" id="ARBA00004651"/>
    </source>
</evidence>
<comment type="function">
    <text evidence="3">May transport inorganic phosphate (Pi).</text>
</comment>
<evidence type="ECO:0000313" key="6">
    <source>
        <dbReference type="EMBL" id="GAU19791.1"/>
    </source>
</evidence>
<evidence type="ECO:0000259" key="5">
    <source>
        <dbReference type="PROSITE" id="PS51382"/>
    </source>
</evidence>
<dbReference type="GO" id="GO:0006817">
    <property type="term" value="P:phosphate ion transport"/>
    <property type="evidence" value="ECO:0007669"/>
    <property type="project" value="TreeGrafter"/>
</dbReference>
<protein>
    <recommendedName>
        <fullName evidence="5">SPX domain-containing protein</fullName>
    </recommendedName>
</protein>
<keyword evidence="2" id="KW-0472">Membrane</keyword>
<dbReference type="OrthoDB" id="9970435at2759"/>
<dbReference type="InterPro" id="IPR004331">
    <property type="entry name" value="SPX_dom"/>
</dbReference>
<keyword evidence="7" id="KW-1185">Reference proteome</keyword>
<evidence type="ECO:0000256" key="4">
    <source>
        <dbReference type="SAM" id="MobiDB-lite"/>
    </source>
</evidence>
<dbReference type="PANTHER" id="PTHR10783:SF124">
    <property type="entry name" value="PHOSPHATE TRANSPORTER PHO1 HOMOLOG 9"/>
    <property type="match status" value="1"/>
</dbReference>
<dbReference type="PANTHER" id="PTHR10783">
    <property type="entry name" value="XENOTROPIC AND POLYTROPIC RETROVIRUS RECEPTOR 1-RELATED"/>
    <property type="match status" value="1"/>
</dbReference>
<dbReference type="GO" id="GO:0005802">
    <property type="term" value="C:trans-Golgi network"/>
    <property type="evidence" value="ECO:0007669"/>
    <property type="project" value="TreeGrafter"/>
</dbReference>
<evidence type="ECO:0000313" key="7">
    <source>
        <dbReference type="Proteomes" id="UP000242715"/>
    </source>
</evidence>
<proteinExistence type="predicted"/>